<evidence type="ECO:0000313" key="2">
    <source>
        <dbReference type="Proteomes" id="UP000566276"/>
    </source>
</evidence>
<dbReference type="Proteomes" id="UP000566276">
    <property type="component" value="Unassembled WGS sequence"/>
</dbReference>
<reference evidence="1 2" key="1">
    <citation type="submission" date="2020-08" db="EMBL/GenBank/DDBJ databases">
        <title>Genomic Encyclopedia of Type Strains, Phase IV (KMG-IV): sequencing the most valuable type-strain genomes for metagenomic binning, comparative biology and taxonomic classification.</title>
        <authorList>
            <person name="Goeker M."/>
        </authorList>
    </citation>
    <scope>NUCLEOTIDE SEQUENCE [LARGE SCALE GENOMIC DNA]</scope>
    <source>
        <strain evidence="1 2">DSM 16813</strain>
    </source>
</reference>
<dbReference type="RefSeq" id="WP_419465734.1">
    <property type="nucleotide sequence ID" value="NZ_JACHFA010000002.1"/>
</dbReference>
<dbReference type="PROSITE" id="PS51257">
    <property type="entry name" value="PROKAR_LIPOPROTEIN"/>
    <property type="match status" value="1"/>
</dbReference>
<evidence type="ECO:0000313" key="1">
    <source>
        <dbReference type="EMBL" id="MBB6031667.1"/>
    </source>
</evidence>
<keyword evidence="2" id="KW-1185">Reference proteome</keyword>
<sequence length="251" mass="29531">MLENKMPSLKTLIVIAILVVLTQGCEKDSIIEKQFNYAIIFSDETEYFFEIQKTPFIKNKILFINEKSLEIIKDKLKTIKKILLTHKSNNEILNNEILKEKIFHLSKIKFSLKKSIDFLLNGKLIDLQKTLLFRDKSLNSEDLEYLEKKGKEKNVNITLINEKNISYVKTFITPQTQTVILFSLRDNNIILKKISNSPFFKNIKFVLIGNTRKDLKIIKLKYIITLKASDLIKIVKDVEKNFQYEFNIYEQ</sequence>
<gene>
    <name evidence="1" type="ORF">HNR35_000660</name>
</gene>
<comment type="caution">
    <text evidence="1">The sequence shown here is derived from an EMBL/GenBank/DDBJ whole genome shotgun (WGS) entry which is preliminary data.</text>
</comment>
<evidence type="ECO:0008006" key="3">
    <source>
        <dbReference type="Google" id="ProtNLM"/>
    </source>
</evidence>
<protein>
    <recommendedName>
        <fullName evidence="3">Lipoprotein</fullName>
    </recommendedName>
</protein>
<organism evidence="1 2">
    <name type="scientific">Borreliella spielmanii</name>
    <dbReference type="NCBI Taxonomy" id="88916"/>
    <lineage>
        <taxon>Bacteria</taxon>
        <taxon>Pseudomonadati</taxon>
        <taxon>Spirochaetota</taxon>
        <taxon>Spirochaetia</taxon>
        <taxon>Spirochaetales</taxon>
        <taxon>Borreliaceae</taxon>
        <taxon>Borreliella</taxon>
    </lineage>
</organism>
<dbReference type="EMBL" id="JACHFA010000002">
    <property type="protein sequence ID" value="MBB6031667.1"/>
    <property type="molecule type" value="Genomic_DNA"/>
</dbReference>
<accession>A0ABR6P6K6</accession>
<name>A0ABR6P6K6_9SPIR</name>
<proteinExistence type="predicted"/>